<feature type="domain" description="Vacuolar protein sorting-associated protein 54 N-terminal" evidence="5">
    <location>
        <begin position="93"/>
        <end position="380"/>
    </location>
</feature>
<accession>S9TR21</accession>
<dbReference type="PANTHER" id="PTHR13258">
    <property type="entry name" value="SYNDETIN"/>
    <property type="match status" value="1"/>
</dbReference>
<comment type="caution">
    <text evidence="6">The sequence shown here is derived from an EMBL/GenBank/DDBJ whole genome shotgun (WGS) entry which is preliminary data.</text>
</comment>
<dbReference type="Pfam" id="PF10475">
    <property type="entry name" value="Vps54_N"/>
    <property type="match status" value="1"/>
</dbReference>
<dbReference type="GO" id="GO:1990745">
    <property type="term" value="C:EARP complex"/>
    <property type="evidence" value="ECO:0007669"/>
    <property type="project" value="InterPro"/>
</dbReference>
<evidence type="ECO:0000259" key="5">
    <source>
        <dbReference type="Pfam" id="PF10475"/>
    </source>
</evidence>
<keyword evidence="1" id="KW-0813">Transport</keyword>
<dbReference type="InterPro" id="IPR040047">
    <property type="entry name" value="VPS50"/>
</dbReference>
<organism evidence="6 7">
    <name type="scientific">Strigomonas culicis</name>
    <dbReference type="NCBI Taxonomy" id="28005"/>
    <lineage>
        <taxon>Eukaryota</taxon>
        <taxon>Discoba</taxon>
        <taxon>Euglenozoa</taxon>
        <taxon>Kinetoplastea</taxon>
        <taxon>Metakinetoplastina</taxon>
        <taxon>Trypanosomatida</taxon>
        <taxon>Trypanosomatidae</taxon>
        <taxon>Strigomonadinae</taxon>
        <taxon>Strigomonas</taxon>
    </lineage>
</organism>
<evidence type="ECO:0000313" key="7">
    <source>
        <dbReference type="Proteomes" id="UP000015354"/>
    </source>
</evidence>
<name>S9TR21_9TRYP</name>
<sequence>MDEVSDSLATAWKQAMRGMKSGYNKTKSALKPTMDKLAKSAVNPSHGDIRRMFQLRYGAEVRNEEGERMAAAEASDVESSDEEPLTDEQVQERVDKKFFDKSYDAARYELSHMEATYTDSEEEGKKERAAAEVKILDLRQKCDIVSTTLKKRVLLHHTAFMSGIEKIRLVNDSLYQTSNDCKKARKGVRRSTASVVSQISLLAQQRARCNVKETLSLIEAMNRMVWKKNQLLALIHSGKMVEASQLLKSEGTIDMESAISRVYCMKSVIAEWREYQSDPKRLKKDIDLVITNCLTVKFIPTTYRNAFESAQPIGDPAATCSLIAQLLWQSAIQILTKSLAEVSYIKSESAPITDIAEGIHPDHLLLCVCQMAAKLMDFLYLFANVVRIHEEESRRGSGFAPLHRQVVQQISGIGRKIGRDLVEKLDLVLSHARLAAVDVDRVLHIFVVVSMLVEALSVLGLDKAELASARTQVKAVLLRYMQASVQTPKAKEVMCFMGEDTWRQSDVSASTLNVVRPLSPDVYRKLIKEVKNYLAATDGDSYAGNPFYLPKMLQPQDMSSLIETELFSQYFAAVKEMGLSASEQGASLQGNVLPSTSTPTSPDVALRKGVATLVEKAQLPPTTTTSSVLGVTNAFLEYEARLAVRFPPLAADILSWCEDLIGVYVYTVADSFVSVSRSVPIENQGDLSPSAQRHLTQMHTAALRALNAPNGSFAPSQHLSMAAASAPAGEGALVKFPPKVWGAIRADFGSEARQYALGSRAVACDSCITLLFFYEATIKTMAPLLPSTVVEDYLQRCKGMYRTAVELLHVCIHRLCLALYPMANVIHDISKLKPKKDEIIVSSYVRDIVSGMQALNTRRIAMPTPSLENLFIQRFIFSVQYVLVQEYCKLAKKKLSDTFIMQLQVDAQTFQQLIASAFGRESIVCSDYILGLVKTGFYADDKGQQMSWLKVQHQLYPSADLLAWLSGGDRAYKMQLEDLLSKQLRHEDVIPIDKFVQGFVL</sequence>
<dbReference type="GO" id="GO:0042147">
    <property type="term" value="P:retrograde transport, endosome to Golgi"/>
    <property type="evidence" value="ECO:0007669"/>
    <property type="project" value="InterPro"/>
</dbReference>
<reference evidence="6 7" key="1">
    <citation type="journal article" date="2013" name="PLoS ONE">
        <title>Predicting the Proteins of Angomonas deanei, Strigomonas culicis and Their Respective Endosymbionts Reveals New Aspects of the Trypanosomatidae Family.</title>
        <authorList>
            <person name="Motta M.C."/>
            <person name="Martins A.C."/>
            <person name="de Souza S.S."/>
            <person name="Catta-Preta C.M."/>
            <person name="Silva R."/>
            <person name="Klein C.C."/>
            <person name="de Almeida L.G."/>
            <person name="de Lima Cunha O."/>
            <person name="Ciapina L.P."/>
            <person name="Brocchi M."/>
            <person name="Colabardini A.C."/>
            <person name="de Araujo Lima B."/>
            <person name="Machado C.R."/>
            <person name="de Almeida Soares C.M."/>
            <person name="Probst C.M."/>
            <person name="de Menezes C.B."/>
            <person name="Thompson C.E."/>
            <person name="Bartholomeu D.C."/>
            <person name="Gradia D.F."/>
            <person name="Pavoni D.P."/>
            <person name="Grisard E.C."/>
            <person name="Fantinatti-Garboggini F."/>
            <person name="Marchini F.K."/>
            <person name="Rodrigues-Luiz G.F."/>
            <person name="Wagner G."/>
            <person name="Goldman G.H."/>
            <person name="Fietto J.L."/>
            <person name="Elias M.C."/>
            <person name="Goldman M.H."/>
            <person name="Sagot M.F."/>
            <person name="Pereira M."/>
            <person name="Stoco P.H."/>
            <person name="de Mendonca-Neto R.P."/>
            <person name="Teixeira S.M."/>
            <person name="Maciel T.E."/>
            <person name="de Oliveira Mendes T.A."/>
            <person name="Urmenyi T.P."/>
            <person name="de Souza W."/>
            <person name="Schenkman S."/>
            <person name="de Vasconcelos A.T."/>
        </authorList>
    </citation>
    <scope>NUCLEOTIDE SEQUENCE [LARGE SCALE GENOMIC DNA]</scope>
</reference>
<evidence type="ECO:0000313" key="6">
    <source>
        <dbReference type="EMBL" id="EPY20812.1"/>
    </source>
</evidence>
<evidence type="ECO:0000256" key="4">
    <source>
        <dbReference type="SAM" id="MobiDB-lite"/>
    </source>
</evidence>
<dbReference type="AlphaFoldDB" id="S9TR21"/>
<dbReference type="OrthoDB" id="270484at2759"/>
<dbReference type="GO" id="GO:0000149">
    <property type="term" value="F:SNARE binding"/>
    <property type="evidence" value="ECO:0007669"/>
    <property type="project" value="TreeGrafter"/>
</dbReference>
<dbReference type="Proteomes" id="UP000015354">
    <property type="component" value="Unassembled WGS sequence"/>
</dbReference>
<dbReference type="EMBL" id="ATMH01008820">
    <property type="protein sequence ID" value="EPY20812.1"/>
    <property type="molecule type" value="Genomic_DNA"/>
</dbReference>
<proteinExistence type="predicted"/>
<evidence type="ECO:0000256" key="1">
    <source>
        <dbReference type="ARBA" id="ARBA00022448"/>
    </source>
</evidence>
<dbReference type="InterPro" id="IPR019515">
    <property type="entry name" value="VPS54_N"/>
</dbReference>
<protein>
    <recommendedName>
        <fullName evidence="5">Vacuolar protein sorting-associated protein 54 N-terminal domain-containing protein</fullName>
    </recommendedName>
</protein>
<keyword evidence="3" id="KW-0175">Coiled coil</keyword>
<feature type="compositionally biased region" description="Acidic residues" evidence="4">
    <location>
        <begin position="75"/>
        <end position="86"/>
    </location>
</feature>
<dbReference type="PANTHER" id="PTHR13258:SF0">
    <property type="entry name" value="SYNDETIN"/>
    <property type="match status" value="1"/>
</dbReference>
<feature type="region of interest" description="Disordered" evidence="4">
    <location>
        <begin position="64"/>
        <end position="91"/>
    </location>
</feature>
<gene>
    <name evidence="6" type="ORF">STCU_08820</name>
</gene>
<keyword evidence="2" id="KW-0653">Protein transport</keyword>
<keyword evidence="7" id="KW-1185">Reference proteome</keyword>
<dbReference type="GO" id="GO:0032456">
    <property type="term" value="P:endocytic recycling"/>
    <property type="evidence" value="ECO:0007669"/>
    <property type="project" value="InterPro"/>
</dbReference>
<dbReference type="GO" id="GO:0005829">
    <property type="term" value="C:cytosol"/>
    <property type="evidence" value="ECO:0007669"/>
    <property type="project" value="GOC"/>
</dbReference>
<dbReference type="GO" id="GO:0015031">
    <property type="term" value="P:protein transport"/>
    <property type="evidence" value="ECO:0007669"/>
    <property type="project" value="UniProtKB-KW"/>
</dbReference>
<evidence type="ECO:0000256" key="2">
    <source>
        <dbReference type="ARBA" id="ARBA00022927"/>
    </source>
</evidence>
<evidence type="ECO:0000256" key="3">
    <source>
        <dbReference type="ARBA" id="ARBA00023054"/>
    </source>
</evidence>